<dbReference type="Gene3D" id="3.30.420.80">
    <property type="entry name" value="Ribosomal protein S11"/>
    <property type="match status" value="1"/>
</dbReference>
<dbReference type="Proteomes" id="UP000229966">
    <property type="component" value="Unassembled WGS sequence"/>
</dbReference>
<dbReference type="GO" id="GO:0003735">
    <property type="term" value="F:structural constituent of ribosome"/>
    <property type="evidence" value="ECO:0007669"/>
    <property type="project" value="InterPro"/>
</dbReference>
<comment type="subunit">
    <text evidence="4">Part of the 30S ribosomal subunit. Interacts with proteins S7 and S18. Binds to IF-3.</text>
</comment>
<keyword evidence="4" id="KW-0699">rRNA-binding</keyword>
<dbReference type="Pfam" id="PF00411">
    <property type="entry name" value="Ribosomal_S11"/>
    <property type="match status" value="1"/>
</dbReference>
<comment type="similarity">
    <text evidence="1 4">Belongs to the universal ribosomal protein uS11 family.</text>
</comment>
<keyword evidence="3 4" id="KW-0687">Ribonucleoprotein</keyword>
<accession>A0A2M7CIH4</accession>
<protein>
    <recommendedName>
        <fullName evidence="4">Small ribosomal subunit protein uS11</fullName>
    </recommendedName>
</protein>
<evidence type="ECO:0000256" key="1">
    <source>
        <dbReference type="ARBA" id="ARBA00006194"/>
    </source>
</evidence>
<dbReference type="EMBL" id="PEUM01000039">
    <property type="protein sequence ID" value="PIV25452.1"/>
    <property type="molecule type" value="Genomic_DNA"/>
</dbReference>
<comment type="function">
    <text evidence="4">Located on the platform of the 30S subunit, it bridges several disparate RNA helices of the 16S rRNA. Forms part of the Shine-Dalgarno cleft in the 70S ribosome.</text>
</comment>
<dbReference type="GO" id="GO:0019843">
    <property type="term" value="F:rRNA binding"/>
    <property type="evidence" value="ECO:0007669"/>
    <property type="project" value="UniProtKB-UniRule"/>
</dbReference>
<organism evidence="5 6">
    <name type="scientific">Candidatus Berkelbacteria bacterium CG03_land_8_20_14_0_80_40_36</name>
    <dbReference type="NCBI Taxonomy" id="1974509"/>
    <lineage>
        <taxon>Bacteria</taxon>
        <taxon>Candidatus Berkelbacteria</taxon>
    </lineage>
</organism>
<name>A0A2M7CIH4_9BACT</name>
<comment type="caution">
    <text evidence="5">The sequence shown here is derived from an EMBL/GenBank/DDBJ whole genome shotgun (WGS) entry which is preliminary data.</text>
</comment>
<evidence type="ECO:0000256" key="4">
    <source>
        <dbReference type="HAMAP-Rule" id="MF_01310"/>
    </source>
</evidence>
<dbReference type="NCBIfam" id="NF003698">
    <property type="entry name" value="PRK05309.1"/>
    <property type="match status" value="1"/>
</dbReference>
<evidence type="ECO:0000256" key="2">
    <source>
        <dbReference type="ARBA" id="ARBA00022980"/>
    </source>
</evidence>
<evidence type="ECO:0000313" key="6">
    <source>
        <dbReference type="Proteomes" id="UP000229966"/>
    </source>
</evidence>
<reference evidence="6" key="1">
    <citation type="submission" date="2017-09" db="EMBL/GenBank/DDBJ databases">
        <title>Depth-based differentiation of microbial function through sediment-hosted aquifers and enrichment of novel symbionts in the deep terrestrial subsurface.</title>
        <authorList>
            <person name="Probst A.J."/>
            <person name="Ladd B."/>
            <person name="Jarett J.K."/>
            <person name="Geller-Mcgrath D.E."/>
            <person name="Sieber C.M.K."/>
            <person name="Emerson J.B."/>
            <person name="Anantharaman K."/>
            <person name="Thomas B.C."/>
            <person name="Malmstrom R."/>
            <person name="Stieglmeier M."/>
            <person name="Klingl A."/>
            <person name="Woyke T."/>
            <person name="Ryan C.M."/>
            <person name="Banfield J.F."/>
        </authorList>
    </citation>
    <scope>NUCLEOTIDE SEQUENCE [LARGE SCALE GENOMIC DNA]</scope>
</reference>
<dbReference type="GO" id="GO:0006412">
    <property type="term" value="P:translation"/>
    <property type="evidence" value="ECO:0007669"/>
    <property type="project" value="UniProtKB-UniRule"/>
</dbReference>
<keyword evidence="4" id="KW-0694">RNA-binding</keyword>
<proteinExistence type="inferred from homology"/>
<dbReference type="GO" id="GO:1990904">
    <property type="term" value="C:ribonucleoprotein complex"/>
    <property type="evidence" value="ECO:0007669"/>
    <property type="project" value="UniProtKB-KW"/>
</dbReference>
<sequence>MAKVKFKKKKQPIVVSKVNFYIHSTFNNTIITATDENGNTLAWATAGGAGFKGAKKATPFAASQAMKNVIQKLPIDSIKSANIFIKGVGTGRDAAARALAPTNISIIKIQDKTPLPHNGTRAKKPRKI</sequence>
<evidence type="ECO:0000256" key="3">
    <source>
        <dbReference type="ARBA" id="ARBA00023274"/>
    </source>
</evidence>
<dbReference type="PANTHER" id="PTHR11759">
    <property type="entry name" value="40S RIBOSOMAL PROTEIN S14/30S RIBOSOMAL PROTEIN S11"/>
    <property type="match status" value="1"/>
</dbReference>
<evidence type="ECO:0000313" key="5">
    <source>
        <dbReference type="EMBL" id="PIV25452.1"/>
    </source>
</evidence>
<dbReference type="GO" id="GO:0005840">
    <property type="term" value="C:ribosome"/>
    <property type="evidence" value="ECO:0007669"/>
    <property type="project" value="UniProtKB-KW"/>
</dbReference>
<gene>
    <name evidence="4" type="primary">rpsK</name>
    <name evidence="5" type="ORF">COS38_01450</name>
</gene>
<dbReference type="InterPro" id="IPR001971">
    <property type="entry name" value="Ribosomal_uS11"/>
</dbReference>
<dbReference type="HAMAP" id="MF_01310">
    <property type="entry name" value="Ribosomal_uS11"/>
    <property type="match status" value="1"/>
</dbReference>
<dbReference type="InterPro" id="IPR036967">
    <property type="entry name" value="Ribosomal_uS11_sf"/>
</dbReference>
<keyword evidence="2 4" id="KW-0689">Ribosomal protein</keyword>
<dbReference type="AlphaFoldDB" id="A0A2M7CIH4"/>
<dbReference type="SUPFAM" id="SSF53137">
    <property type="entry name" value="Translational machinery components"/>
    <property type="match status" value="1"/>
</dbReference>
<dbReference type="PIRSF" id="PIRSF002131">
    <property type="entry name" value="Ribosomal_S11"/>
    <property type="match status" value="1"/>
</dbReference>